<evidence type="ECO:0000313" key="6">
    <source>
        <dbReference type="EMBL" id="HGF87812.1"/>
    </source>
</evidence>
<evidence type="ECO:0000256" key="4">
    <source>
        <dbReference type="ARBA" id="ARBA00023014"/>
    </source>
</evidence>
<dbReference type="PANTHER" id="PTHR30548">
    <property type="entry name" value="2-HYDROXYGLUTARYL-COA DEHYDRATASE, D-COMPONENT-RELATED"/>
    <property type="match status" value="1"/>
</dbReference>
<dbReference type="Gene3D" id="3.40.50.11890">
    <property type="match status" value="1"/>
</dbReference>
<evidence type="ECO:0000256" key="1">
    <source>
        <dbReference type="ARBA" id="ARBA00005806"/>
    </source>
</evidence>
<dbReference type="Pfam" id="PF06050">
    <property type="entry name" value="HGD-D"/>
    <property type="match status" value="1"/>
</dbReference>
<dbReference type="GO" id="GO:0051536">
    <property type="term" value="F:iron-sulfur cluster binding"/>
    <property type="evidence" value="ECO:0007669"/>
    <property type="project" value="UniProtKB-KW"/>
</dbReference>
<proteinExistence type="inferred from homology"/>
<dbReference type="EMBL" id="DSCQ01000029">
    <property type="protein sequence ID" value="HET20961.1"/>
    <property type="molecule type" value="Genomic_DNA"/>
</dbReference>
<dbReference type="InterPro" id="IPR010327">
    <property type="entry name" value="FldB/FldC_alpha/beta"/>
</dbReference>
<dbReference type="EMBL" id="DSQD01000168">
    <property type="protein sequence ID" value="HGF87812.1"/>
    <property type="molecule type" value="Genomic_DNA"/>
</dbReference>
<evidence type="ECO:0000256" key="2">
    <source>
        <dbReference type="ARBA" id="ARBA00022723"/>
    </source>
</evidence>
<keyword evidence="3" id="KW-0408">Iron</keyword>
<accession>A0A7C2NAS3</accession>
<comment type="caution">
    <text evidence="5">The sequence shown here is derived from an EMBL/GenBank/DDBJ whole genome shotgun (WGS) entry which is preliminary data.</text>
</comment>
<dbReference type="AlphaFoldDB" id="A0A7C2NAS3"/>
<evidence type="ECO:0000313" key="5">
    <source>
        <dbReference type="EMBL" id="HET20961.1"/>
    </source>
</evidence>
<dbReference type="PANTHER" id="PTHR30548:SF4">
    <property type="entry name" value="SUBUNIT OF OXYGEN-SENSITIVE 2-HYDROXYISOCAPROYL-COA DEHYDRATASE"/>
    <property type="match status" value="1"/>
</dbReference>
<evidence type="ECO:0000256" key="3">
    <source>
        <dbReference type="ARBA" id="ARBA00023004"/>
    </source>
</evidence>
<gene>
    <name evidence="5" type="ORF">ENN70_02400</name>
    <name evidence="6" type="ORF">ENR21_05395</name>
</gene>
<keyword evidence="4" id="KW-0411">Iron-sulfur</keyword>
<sequence length="391" mass="45157">MRLKKLRASERMRQIMTGYYMMGKQAEVNGWITSGAPVELLYAMDIYPVYPENHGALIGAAKQGPYFSDFAERKGFSRDLCSYARCDIGCVYAGTSPIGGLPEPTFLFACNNICNTVVKWYEVLSRIFRVPLFVLDTPFVRKELKESYVRYVHDQLYEFVDFVEKITGRELSDSKLRETIVNSLRGVNAYSEVLRMARHKPSPLTCFDAFINMAPIVCLRGTEYPIQFYAEMREELEERVKKGEGAVDNEEIRLLWDNIPVWYRLKWFAEFFAERNSCLVADTYTNAWTGFISMDKSDIFWSMAETYTFIYLNIGLEHMAEAINRLIEIYDVDGVVIHSNRSCKPYSFGQYELQKMIDAPSVVIEADMVDSRAFSEAQVETRLEAFLETLK</sequence>
<dbReference type="GO" id="GO:0046872">
    <property type="term" value="F:metal ion binding"/>
    <property type="evidence" value="ECO:0007669"/>
    <property type="project" value="UniProtKB-KW"/>
</dbReference>
<protein>
    <submittedName>
        <fullName evidence="5">2-hydroxyacyl-CoA dehydratase subunit D</fullName>
    </submittedName>
</protein>
<comment type="similarity">
    <text evidence="1">Belongs to the FldB/FldC dehydratase alpha/beta subunit family.</text>
</comment>
<keyword evidence="2" id="KW-0479">Metal-binding</keyword>
<reference evidence="5" key="1">
    <citation type="journal article" date="2020" name="mSystems">
        <title>Genome- and Community-Level Interaction Insights into Carbon Utilization and Element Cycling Functions of Hydrothermarchaeota in Hydrothermal Sediment.</title>
        <authorList>
            <person name="Zhou Z."/>
            <person name="Liu Y."/>
            <person name="Xu W."/>
            <person name="Pan J."/>
            <person name="Luo Z.H."/>
            <person name="Li M."/>
        </authorList>
    </citation>
    <scope>NUCLEOTIDE SEQUENCE [LARGE SCALE GENOMIC DNA]</scope>
    <source>
        <strain evidence="5">SpSt-12</strain>
        <strain evidence="6">SpSt-38</strain>
    </source>
</reference>
<organism evidence="5">
    <name type="scientific">Archaeoglobus fulgidus</name>
    <dbReference type="NCBI Taxonomy" id="2234"/>
    <lineage>
        <taxon>Archaea</taxon>
        <taxon>Methanobacteriati</taxon>
        <taxon>Methanobacteriota</taxon>
        <taxon>Archaeoglobi</taxon>
        <taxon>Archaeoglobales</taxon>
        <taxon>Archaeoglobaceae</taxon>
        <taxon>Archaeoglobus</taxon>
    </lineage>
</organism>
<dbReference type="Gene3D" id="3.40.50.11900">
    <property type="match status" value="1"/>
</dbReference>
<name>A0A7C2NAS3_ARCFL</name>